<accession>A0A2K3LUT6</accession>
<dbReference type="Proteomes" id="UP000236291">
    <property type="component" value="Unassembled WGS sequence"/>
</dbReference>
<dbReference type="AlphaFoldDB" id="A0A2K3LUT6"/>
<reference evidence="1 2" key="2">
    <citation type="journal article" date="2017" name="Front. Plant Sci.">
        <title>Gene Classification and Mining of Molecular Markers Useful in Red Clover (Trifolium pratense) Breeding.</title>
        <authorList>
            <person name="Istvanek J."/>
            <person name="Dluhosova J."/>
            <person name="Dluhos P."/>
            <person name="Patkova L."/>
            <person name="Nedelnik J."/>
            <person name="Repkova J."/>
        </authorList>
    </citation>
    <scope>NUCLEOTIDE SEQUENCE [LARGE SCALE GENOMIC DNA]</scope>
    <source>
        <strain evidence="2">cv. Tatra</strain>
        <tissue evidence="1">Young leaves</tissue>
    </source>
</reference>
<protein>
    <submittedName>
        <fullName evidence="1">Uncharacterized protein</fullName>
    </submittedName>
</protein>
<evidence type="ECO:0000313" key="2">
    <source>
        <dbReference type="Proteomes" id="UP000236291"/>
    </source>
</evidence>
<proteinExistence type="predicted"/>
<gene>
    <name evidence="1" type="ORF">L195_g038326</name>
</gene>
<organism evidence="1 2">
    <name type="scientific">Trifolium pratense</name>
    <name type="common">Red clover</name>
    <dbReference type="NCBI Taxonomy" id="57577"/>
    <lineage>
        <taxon>Eukaryota</taxon>
        <taxon>Viridiplantae</taxon>
        <taxon>Streptophyta</taxon>
        <taxon>Embryophyta</taxon>
        <taxon>Tracheophyta</taxon>
        <taxon>Spermatophyta</taxon>
        <taxon>Magnoliopsida</taxon>
        <taxon>eudicotyledons</taxon>
        <taxon>Gunneridae</taxon>
        <taxon>Pentapetalae</taxon>
        <taxon>rosids</taxon>
        <taxon>fabids</taxon>
        <taxon>Fabales</taxon>
        <taxon>Fabaceae</taxon>
        <taxon>Papilionoideae</taxon>
        <taxon>50 kb inversion clade</taxon>
        <taxon>NPAAA clade</taxon>
        <taxon>Hologalegina</taxon>
        <taxon>IRL clade</taxon>
        <taxon>Trifolieae</taxon>
        <taxon>Trifolium</taxon>
    </lineage>
</organism>
<name>A0A2K3LUT6_TRIPR</name>
<sequence length="71" mass="7453">MSSLKGDEPIGEVHIDFREETADPVGEVTVHVGALVVGGGECGGGLYDRGERVCLFVCAFNVWQSSVINSG</sequence>
<reference evidence="1 2" key="1">
    <citation type="journal article" date="2014" name="Am. J. Bot.">
        <title>Genome assembly and annotation for red clover (Trifolium pratense; Fabaceae).</title>
        <authorList>
            <person name="Istvanek J."/>
            <person name="Jaros M."/>
            <person name="Krenek A."/>
            <person name="Repkova J."/>
        </authorList>
    </citation>
    <scope>NUCLEOTIDE SEQUENCE [LARGE SCALE GENOMIC DNA]</scope>
    <source>
        <strain evidence="2">cv. Tatra</strain>
        <tissue evidence="1">Young leaves</tissue>
    </source>
</reference>
<comment type="caution">
    <text evidence="1">The sequence shown here is derived from an EMBL/GenBank/DDBJ whole genome shotgun (WGS) entry which is preliminary data.</text>
</comment>
<dbReference type="EMBL" id="ASHM01041711">
    <property type="protein sequence ID" value="PNX82297.1"/>
    <property type="molecule type" value="Genomic_DNA"/>
</dbReference>
<evidence type="ECO:0000313" key="1">
    <source>
        <dbReference type="EMBL" id="PNX82297.1"/>
    </source>
</evidence>